<name>A0A5N6AA52_9ACTN</name>
<keyword evidence="3" id="KW-1185">Reference proteome</keyword>
<reference evidence="2" key="1">
    <citation type="submission" date="2019-10" db="EMBL/GenBank/DDBJ databases">
        <title>Nonomuraea sp. nov., isolated from Phyllanthus amarus.</title>
        <authorList>
            <person name="Klykleung N."/>
            <person name="Tanasupawat S."/>
        </authorList>
    </citation>
    <scope>NUCLEOTIDE SEQUENCE [LARGE SCALE GENOMIC DNA]</scope>
    <source>
        <strain evidence="2">3MP-10</strain>
    </source>
</reference>
<dbReference type="InterPro" id="IPR007730">
    <property type="entry name" value="SPOR-like_dom"/>
</dbReference>
<dbReference type="EMBL" id="VDLY02000008">
    <property type="protein sequence ID" value="KAB8165155.1"/>
    <property type="molecule type" value="Genomic_DNA"/>
</dbReference>
<gene>
    <name evidence="2" type="ORF">FH607_013630</name>
</gene>
<dbReference type="OrthoDB" id="289700at2"/>
<protein>
    <submittedName>
        <fullName evidence="2">SPOR domain-containing protein</fullName>
    </submittedName>
</protein>
<sequence>MNGSNLHPWQVIRQEKNGSRYRIGRCATRSEAQRLVERLRAGGAASSPPTHLDVDYLVERVEAGGRGRR</sequence>
<evidence type="ECO:0000313" key="2">
    <source>
        <dbReference type="EMBL" id="KAB8165155.1"/>
    </source>
</evidence>
<comment type="caution">
    <text evidence="2">The sequence shown here is derived from an EMBL/GenBank/DDBJ whole genome shotgun (WGS) entry which is preliminary data.</text>
</comment>
<organism evidence="2 3">
    <name type="scientific">Streptomyces mimosae</name>
    <dbReference type="NCBI Taxonomy" id="2586635"/>
    <lineage>
        <taxon>Bacteria</taxon>
        <taxon>Bacillati</taxon>
        <taxon>Actinomycetota</taxon>
        <taxon>Actinomycetes</taxon>
        <taxon>Kitasatosporales</taxon>
        <taxon>Streptomycetaceae</taxon>
        <taxon>Streptomyces</taxon>
    </lineage>
</organism>
<dbReference type="Proteomes" id="UP000314251">
    <property type="component" value="Unassembled WGS sequence"/>
</dbReference>
<proteinExistence type="predicted"/>
<dbReference type="Pfam" id="PF05036">
    <property type="entry name" value="SPOR"/>
    <property type="match status" value="1"/>
</dbReference>
<dbReference type="RefSeq" id="WP_139668204.1">
    <property type="nucleotide sequence ID" value="NZ_VDLY02000008.1"/>
</dbReference>
<evidence type="ECO:0000313" key="3">
    <source>
        <dbReference type="Proteomes" id="UP000314251"/>
    </source>
</evidence>
<dbReference type="GO" id="GO:0042834">
    <property type="term" value="F:peptidoglycan binding"/>
    <property type="evidence" value="ECO:0007669"/>
    <property type="project" value="InterPro"/>
</dbReference>
<feature type="domain" description="SPOR" evidence="1">
    <location>
        <begin position="10"/>
        <end position="44"/>
    </location>
</feature>
<evidence type="ECO:0000259" key="1">
    <source>
        <dbReference type="Pfam" id="PF05036"/>
    </source>
</evidence>
<dbReference type="AlphaFoldDB" id="A0A5N6AA52"/>
<accession>A0A5N6AA52</accession>